<dbReference type="InterPro" id="IPR036047">
    <property type="entry name" value="F-box-like_dom_sf"/>
</dbReference>
<sequence>MAPSDRACWSALSDVAWYFILMQLTWRDIGHCRAACRSWRRDVDRCLQRLHLRDPTLDCLTRLGSTFTRLSTVKVTTVHKRGDVRLDELSELPGTLGRAGALRLRSKRPGGGVMAVGHLQLLRTAGSVLTVLSLRSCEVTSWAGLENCQHLVHLHLIHCRFSEAACLGLTSALAALSRLASLELRCATGRGPRRSVDGTRLLQHSNQHQHQHQRHLHHHHQHYHLQQHHHHLQQQQQQQQQQEHRQDDVFQHQHHPHQHHPTRQHHHHLPQLVDLGSSAPRLGVLKLAAPLSEGALQGLLQLELPNINHLRELHLELSPVPSVRQAPLEQGHALQANSSSGATSSYRELSALIPSICMGAPHLTSLRVKGHSRLQDRDLQLLQPLRHLRQLSLDLSHPETTTMRPLPPQQQPQPQPQPQQALAHANAEMSSQPPPAPLSGTGVASLLRGASGLQALSLSHSTWSSEGLRCLSESTSLTQLRLDGVELPKGFTLCNFLYSFRSLRNLVELDLGGCAGLTDWGLALLGRCAVQLRSLNVGGCGELTGDVGVAALAPLMTRLQRLDLSFMDKLTDRGVTGLLRDGAPALQFLSLDYCSHIQDAGVHSVAAGCPSLQHLGLDYCIRVSAIGAAALRNLRELRRLSAEGCTPAVQTTLAGLHAVRPKRSHAASRWWLAGDSGA</sequence>
<evidence type="ECO:0000256" key="1">
    <source>
        <dbReference type="ARBA" id="ARBA00004430"/>
    </source>
</evidence>
<comment type="subcellular location">
    <subcellularLocation>
        <location evidence="1">Cytoplasm</location>
        <location evidence="1">Cytoskeleton</location>
        <location evidence="1">Cilium axoneme</location>
    </subcellularLocation>
</comment>
<name>A0A8J4BA54_9CHLO</name>
<proteinExistence type="predicted"/>
<dbReference type="SMART" id="SM00367">
    <property type="entry name" value="LRR_CC"/>
    <property type="match status" value="8"/>
</dbReference>
<dbReference type="PANTHER" id="PTHR13318">
    <property type="entry name" value="PARTNER OF PAIRED, ISOFORM B-RELATED"/>
    <property type="match status" value="1"/>
</dbReference>
<comment type="caution">
    <text evidence="4">The sequence shown here is derived from an EMBL/GenBank/DDBJ whole genome shotgun (WGS) entry which is preliminary data.</text>
</comment>
<protein>
    <recommendedName>
        <fullName evidence="3">F-box/LRR-repeat protein 15-like leucin rich repeat domain-containing protein</fullName>
    </recommendedName>
</protein>
<keyword evidence="5" id="KW-1185">Reference proteome</keyword>
<dbReference type="SUPFAM" id="SSF52047">
    <property type="entry name" value="RNI-like"/>
    <property type="match status" value="2"/>
</dbReference>
<dbReference type="GO" id="GO:0005930">
    <property type="term" value="C:axoneme"/>
    <property type="evidence" value="ECO:0007669"/>
    <property type="project" value="UniProtKB-SubCell"/>
</dbReference>
<reference evidence="4" key="1">
    <citation type="journal article" date="2021" name="Proc. Natl. Acad. Sci. U.S.A.">
        <title>Three genomes in the algal genus Volvox reveal the fate of a haploid sex-determining region after a transition to homothallism.</title>
        <authorList>
            <person name="Yamamoto K."/>
            <person name="Hamaji T."/>
            <person name="Kawai-Toyooka H."/>
            <person name="Matsuzaki R."/>
            <person name="Takahashi F."/>
            <person name="Nishimura Y."/>
            <person name="Kawachi M."/>
            <person name="Noguchi H."/>
            <person name="Minakuchi Y."/>
            <person name="Umen J.G."/>
            <person name="Toyoda A."/>
            <person name="Nozaki H."/>
        </authorList>
    </citation>
    <scope>NUCLEOTIDE SEQUENCE</scope>
    <source>
        <strain evidence="4">NIES-3780</strain>
    </source>
</reference>
<organism evidence="4 5">
    <name type="scientific">Volvox africanus</name>
    <dbReference type="NCBI Taxonomy" id="51714"/>
    <lineage>
        <taxon>Eukaryota</taxon>
        <taxon>Viridiplantae</taxon>
        <taxon>Chlorophyta</taxon>
        <taxon>core chlorophytes</taxon>
        <taxon>Chlorophyceae</taxon>
        <taxon>CS clade</taxon>
        <taxon>Chlamydomonadales</taxon>
        <taxon>Volvocaceae</taxon>
        <taxon>Volvox</taxon>
    </lineage>
</organism>
<dbReference type="Pfam" id="PF25372">
    <property type="entry name" value="DUF7885"/>
    <property type="match status" value="1"/>
</dbReference>
<gene>
    <name evidence="4" type="ORF">Vafri_12547</name>
</gene>
<feature type="region of interest" description="Disordered" evidence="2">
    <location>
        <begin position="398"/>
        <end position="443"/>
    </location>
</feature>
<dbReference type="SUPFAM" id="SSF81383">
    <property type="entry name" value="F-box domain"/>
    <property type="match status" value="1"/>
</dbReference>
<feature type="compositionally biased region" description="Basic residues" evidence="2">
    <location>
        <begin position="207"/>
        <end position="232"/>
    </location>
</feature>
<dbReference type="PANTHER" id="PTHR13318:SF190">
    <property type="entry name" value="PARTNER OF PAIRED, ISOFORM B"/>
    <property type="match status" value="1"/>
</dbReference>
<feature type="compositionally biased region" description="Pro residues" evidence="2">
    <location>
        <begin position="405"/>
        <end position="417"/>
    </location>
</feature>
<dbReference type="Proteomes" id="UP000747399">
    <property type="component" value="Unassembled WGS sequence"/>
</dbReference>
<evidence type="ECO:0000313" key="5">
    <source>
        <dbReference type="Proteomes" id="UP000747399"/>
    </source>
</evidence>
<evidence type="ECO:0000313" key="4">
    <source>
        <dbReference type="EMBL" id="GIL57296.1"/>
    </source>
</evidence>
<dbReference type="InterPro" id="IPR057207">
    <property type="entry name" value="FBXL15_LRR"/>
</dbReference>
<dbReference type="InterPro" id="IPR006553">
    <property type="entry name" value="Leu-rich_rpt_Cys-con_subtyp"/>
</dbReference>
<feature type="domain" description="F-box/LRR-repeat protein 15-like leucin rich repeat" evidence="3">
    <location>
        <begin position="441"/>
        <end position="633"/>
    </location>
</feature>
<feature type="compositionally biased region" description="Basic and acidic residues" evidence="2">
    <location>
        <begin position="242"/>
        <end position="251"/>
    </location>
</feature>
<dbReference type="Gene3D" id="3.80.10.10">
    <property type="entry name" value="Ribonuclease Inhibitor"/>
    <property type="match status" value="2"/>
</dbReference>
<dbReference type="InterPro" id="IPR032675">
    <property type="entry name" value="LRR_dom_sf"/>
</dbReference>
<feature type="region of interest" description="Disordered" evidence="2">
    <location>
        <begin position="204"/>
        <end position="268"/>
    </location>
</feature>
<dbReference type="GO" id="GO:0031146">
    <property type="term" value="P:SCF-dependent proteasomal ubiquitin-dependent protein catabolic process"/>
    <property type="evidence" value="ECO:0007669"/>
    <property type="project" value="TreeGrafter"/>
</dbReference>
<dbReference type="GO" id="GO:0019005">
    <property type="term" value="C:SCF ubiquitin ligase complex"/>
    <property type="evidence" value="ECO:0007669"/>
    <property type="project" value="TreeGrafter"/>
</dbReference>
<dbReference type="EMBL" id="BNCO01000027">
    <property type="protein sequence ID" value="GIL57296.1"/>
    <property type="molecule type" value="Genomic_DNA"/>
</dbReference>
<evidence type="ECO:0000256" key="2">
    <source>
        <dbReference type="SAM" id="MobiDB-lite"/>
    </source>
</evidence>
<evidence type="ECO:0000259" key="3">
    <source>
        <dbReference type="Pfam" id="PF25372"/>
    </source>
</evidence>
<feature type="compositionally biased region" description="Basic residues" evidence="2">
    <location>
        <begin position="252"/>
        <end position="268"/>
    </location>
</feature>
<dbReference type="AlphaFoldDB" id="A0A8J4BA54"/>
<accession>A0A8J4BA54</accession>